<gene>
    <name evidence="1" type="ORF">RCOM_2113170</name>
</gene>
<accession>B9TBK7</accession>
<feature type="non-terminal residue" evidence="1">
    <location>
        <position position="55"/>
    </location>
</feature>
<keyword evidence="2" id="KW-1185">Reference proteome</keyword>
<name>B9TBK7_RICCO</name>
<dbReference type="EMBL" id="EQ976571">
    <property type="protein sequence ID" value="EEF26756.1"/>
    <property type="molecule type" value="Genomic_DNA"/>
</dbReference>
<dbReference type="AlphaFoldDB" id="B9TBK7"/>
<protein>
    <submittedName>
        <fullName evidence="1">Uncharacterized protein</fullName>
    </submittedName>
</protein>
<organism evidence="1 2">
    <name type="scientific">Ricinus communis</name>
    <name type="common">Castor bean</name>
    <dbReference type="NCBI Taxonomy" id="3988"/>
    <lineage>
        <taxon>Eukaryota</taxon>
        <taxon>Viridiplantae</taxon>
        <taxon>Streptophyta</taxon>
        <taxon>Embryophyta</taxon>
        <taxon>Tracheophyta</taxon>
        <taxon>Spermatophyta</taxon>
        <taxon>Magnoliopsida</taxon>
        <taxon>eudicotyledons</taxon>
        <taxon>Gunneridae</taxon>
        <taxon>Pentapetalae</taxon>
        <taxon>rosids</taxon>
        <taxon>fabids</taxon>
        <taxon>Malpighiales</taxon>
        <taxon>Euphorbiaceae</taxon>
        <taxon>Acalyphoideae</taxon>
        <taxon>Acalypheae</taxon>
        <taxon>Ricinus</taxon>
    </lineage>
</organism>
<evidence type="ECO:0000313" key="1">
    <source>
        <dbReference type="EMBL" id="EEF26756.1"/>
    </source>
</evidence>
<dbReference type="Proteomes" id="UP000008311">
    <property type="component" value="Unassembled WGS sequence"/>
</dbReference>
<evidence type="ECO:0000313" key="2">
    <source>
        <dbReference type="Proteomes" id="UP000008311"/>
    </source>
</evidence>
<proteinExistence type="predicted"/>
<reference evidence="2" key="1">
    <citation type="journal article" date="2010" name="Nat. Biotechnol.">
        <title>Draft genome sequence of the oilseed species Ricinus communis.</title>
        <authorList>
            <person name="Chan A.P."/>
            <person name="Crabtree J."/>
            <person name="Zhao Q."/>
            <person name="Lorenzi H."/>
            <person name="Orvis J."/>
            <person name="Puiu D."/>
            <person name="Melake-Berhan A."/>
            <person name="Jones K.M."/>
            <person name="Redman J."/>
            <person name="Chen G."/>
            <person name="Cahoon E.B."/>
            <person name="Gedil M."/>
            <person name="Stanke M."/>
            <person name="Haas B.J."/>
            <person name="Wortman J.R."/>
            <person name="Fraser-Liggett C.M."/>
            <person name="Ravel J."/>
            <person name="Rabinowicz P.D."/>
        </authorList>
    </citation>
    <scope>NUCLEOTIDE SEQUENCE [LARGE SCALE GENOMIC DNA]</scope>
    <source>
        <strain evidence="2">cv. Hale</strain>
    </source>
</reference>
<sequence>MQTVFTGTIGGLCRGILNDQPFFLPFSESPVSTRLHKETEDSVLTHPSDNDILHI</sequence>
<dbReference type="InParanoid" id="B9TBK7"/>